<dbReference type="CTD" id="20215104"/>
<reference evidence="2" key="3">
    <citation type="submission" date="2015-06" db="UniProtKB">
        <authorList>
            <consortium name="EnsemblMetazoa"/>
        </authorList>
    </citation>
    <scope>IDENTIFICATION</scope>
</reference>
<accession>T1G206</accession>
<proteinExistence type="predicted"/>
<evidence type="ECO:0000313" key="3">
    <source>
        <dbReference type="Proteomes" id="UP000015101"/>
    </source>
</evidence>
<sequence length="312" mass="35385">MIDARTSKDVAGIPRGVGTQPRFLHASAIKLHKLQFGIDKRLTIIDEKSNAVLKYRTPHFRALATVEIPPLPAGVNIQVGWIQVCTDMQFINTYGNEGLTSWEFPEIVSGKYKMVSDADGKQYPWYGSKNEVAHLQGPTQNPTTATIHMNDNFFPQVTWYIPSIGYTRDPSLSFVYRKQRFYTFLALKDVNTDTYQIIRTLTWSMELAIDVNPKNPLGKRAKLLGPFEQESPKVVPEHLTPPLKSYALNPPNANSCQVLVWRPKYGDTELVVPPVQTTMEMSRYLVSTRDATAKLLRITKSNFLLKAQQQQK</sequence>
<dbReference type="EMBL" id="KB096134">
    <property type="protein sequence ID" value="ESO07866.1"/>
    <property type="molecule type" value="Genomic_DNA"/>
</dbReference>
<dbReference type="RefSeq" id="XP_009013655.1">
    <property type="nucleotide sequence ID" value="XM_009015407.1"/>
</dbReference>
<evidence type="ECO:0000313" key="2">
    <source>
        <dbReference type="EnsemblMetazoa" id="HelroP75099"/>
    </source>
</evidence>
<name>T1G206_HELRO</name>
<dbReference type="KEGG" id="hro:HELRODRAFT_75099"/>
<dbReference type="OMA" id="MQLNIEV"/>
<reference evidence="3" key="1">
    <citation type="submission" date="2012-12" db="EMBL/GenBank/DDBJ databases">
        <authorList>
            <person name="Hellsten U."/>
            <person name="Grimwood J."/>
            <person name="Chapman J.A."/>
            <person name="Shapiro H."/>
            <person name="Aerts A."/>
            <person name="Otillar R.P."/>
            <person name="Terry A.Y."/>
            <person name="Boore J.L."/>
            <person name="Simakov O."/>
            <person name="Marletaz F."/>
            <person name="Cho S.-J."/>
            <person name="Edsinger-Gonzales E."/>
            <person name="Havlak P."/>
            <person name="Kuo D.-H."/>
            <person name="Larsson T."/>
            <person name="Lv J."/>
            <person name="Arendt D."/>
            <person name="Savage R."/>
            <person name="Osoegawa K."/>
            <person name="de Jong P."/>
            <person name="Lindberg D.R."/>
            <person name="Seaver E.C."/>
            <person name="Weisblat D.A."/>
            <person name="Putnam N.H."/>
            <person name="Grigoriev I.V."/>
            <person name="Rokhsar D.S."/>
        </authorList>
    </citation>
    <scope>NUCLEOTIDE SEQUENCE</scope>
</reference>
<gene>
    <name evidence="2" type="primary">20215104</name>
    <name evidence="1" type="ORF">HELRODRAFT_75099</name>
</gene>
<evidence type="ECO:0000313" key="1">
    <source>
        <dbReference type="EMBL" id="ESO07866.1"/>
    </source>
</evidence>
<dbReference type="EMBL" id="AMQM01003312">
    <property type="status" value="NOT_ANNOTATED_CDS"/>
    <property type="molecule type" value="Genomic_DNA"/>
</dbReference>
<dbReference type="HOGENOM" id="CLU_085745_0_0_1"/>
<dbReference type="STRING" id="6412.T1G206"/>
<dbReference type="OrthoDB" id="9971204at2759"/>
<dbReference type="GeneID" id="20215104"/>
<reference evidence="1 3" key="2">
    <citation type="journal article" date="2013" name="Nature">
        <title>Insights into bilaterian evolution from three spiralian genomes.</title>
        <authorList>
            <person name="Simakov O."/>
            <person name="Marletaz F."/>
            <person name="Cho S.J."/>
            <person name="Edsinger-Gonzales E."/>
            <person name="Havlak P."/>
            <person name="Hellsten U."/>
            <person name="Kuo D.H."/>
            <person name="Larsson T."/>
            <person name="Lv J."/>
            <person name="Arendt D."/>
            <person name="Savage R."/>
            <person name="Osoegawa K."/>
            <person name="de Jong P."/>
            <person name="Grimwood J."/>
            <person name="Chapman J.A."/>
            <person name="Shapiro H."/>
            <person name="Aerts A."/>
            <person name="Otillar R.P."/>
            <person name="Terry A.Y."/>
            <person name="Boore J.L."/>
            <person name="Grigoriev I.V."/>
            <person name="Lindberg D.R."/>
            <person name="Seaver E.C."/>
            <person name="Weisblat D.A."/>
            <person name="Putnam N.H."/>
            <person name="Rokhsar D.S."/>
        </authorList>
    </citation>
    <scope>NUCLEOTIDE SEQUENCE</scope>
</reference>
<dbReference type="eggNOG" id="ENOG502QPXK">
    <property type="taxonomic scope" value="Eukaryota"/>
</dbReference>
<keyword evidence="3" id="KW-1185">Reference proteome</keyword>
<dbReference type="PANTHER" id="PTHR31655:SF7">
    <property type="entry name" value="PROTEIN FAM78A"/>
    <property type="match status" value="1"/>
</dbReference>
<dbReference type="AlphaFoldDB" id="T1G206"/>
<protein>
    <submittedName>
        <fullName evidence="1 2">Uncharacterized protein</fullName>
    </submittedName>
</protein>
<dbReference type="Proteomes" id="UP000015101">
    <property type="component" value="Unassembled WGS sequence"/>
</dbReference>
<dbReference type="PANTHER" id="PTHR31655">
    <property type="entry name" value="PROTEIN FAM78A"/>
    <property type="match status" value="1"/>
</dbReference>
<organism evidence="2 3">
    <name type="scientific">Helobdella robusta</name>
    <name type="common">Californian leech</name>
    <dbReference type="NCBI Taxonomy" id="6412"/>
    <lineage>
        <taxon>Eukaryota</taxon>
        <taxon>Metazoa</taxon>
        <taxon>Spiralia</taxon>
        <taxon>Lophotrochozoa</taxon>
        <taxon>Annelida</taxon>
        <taxon>Clitellata</taxon>
        <taxon>Hirudinea</taxon>
        <taxon>Rhynchobdellida</taxon>
        <taxon>Glossiphoniidae</taxon>
        <taxon>Helobdella</taxon>
    </lineage>
</organism>
<dbReference type="EnsemblMetazoa" id="HelroT75099">
    <property type="protein sequence ID" value="HelroP75099"/>
    <property type="gene ID" value="HelroG75099"/>
</dbReference>
<dbReference type="InParanoid" id="T1G206"/>
<dbReference type="InterPro" id="IPR029638">
    <property type="entry name" value="FAM78"/>
</dbReference>